<evidence type="ECO:0000259" key="2">
    <source>
        <dbReference type="Pfam" id="PF25441"/>
    </source>
</evidence>
<feature type="region of interest" description="Disordered" evidence="1">
    <location>
        <begin position="657"/>
        <end position="677"/>
    </location>
</feature>
<dbReference type="GO" id="GO:0003977">
    <property type="term" value="F:UDP-N-acetylglucosamine diphosphorylase activity"/>
    <property type="evidence" value="ECO:0007669"/>
    <property type="project" value="TreeGrafter"/>
</dbReference>
<dbReference type="STRING" id="3076.A0A2P6TQN0"/>
<name>A0A2P6TQN0_CHLSO</name>
<feature type="region of interest" description="Disordered" evidence="1">
    <location>
        <begin position="217"/>
        <end position="237"/>
    </location>
</feature>
<dbReference type="EMBL" id="LHPG02000009">
    <property type="protein sequence ID" value="PRW56344.1"/>
    <property type="molecule type" value="Genomic_DNA"/>
</dbReference>
<feature type="region of interest" description="Disordered" evidence="1">
    <location>
        <begin position="497"/>
        <end position="519"/>
    </location>
</feature>
<dbReference type="PANTHER" id="PTHR11952">
    <property type="entry name" value="UDP- GLUCOSE PYROPHOSPHORYLASE"/>
    <property type="match status" value="1"/>
</dbReference>
<dbReference type="GO" id="GO:0006048">
    <property type="term" value="P:UDP-N-acetylglucosamine biosynthetic process"/>
    <property type="evidence" value="ECO:0007669"/>
    <property type="project" value="TreeGrafter"/>
</dbReference>
<dbReference type="OrthoDB" id="2020092at2759"/>
<dbReference type="SUPFAM" id="SSF53448">
    <property type="entry name" value="Nucleotide-diphospho-sugar transferases"/>
    <property type="match status" value="1"/>
</dbReference>
<accession>A0A2P6TQN0</accession>
<evidence type="ECO:0000313" key="3">
    <source>
        <dbReference type="EMBL" id="PRW56344.1"/>
    </source>
</evidence>
<dbReference type="PANTHER" id="PTHR11952:SF14">
    <property type="entry name" value="UTP--GLUCOSE-1-PHOSPHATE URIDYLYLTRANSFERASE 3, CHLOROPLASTIC"/>
    <property type="match status" value="1"/>
</dbReference>
<feature type="region of interest" description="Disordered" evidence="1">
    <location>
        <begin position="802"/>
        <end position="837"/>
    </location>
</feature>
<feature type="region of interest" description="Disordered" evidence="1">
    <location>
        <begin position="1"/>
        <end position="89"/>
    </location>
</feature>
<evidence type="ECO:0000256" key="1">
    <source>
        <dbReference type="SAM" id="MobiDB-lite"/>
    </source>
</evidence>
<evidence type="ECO:0000313" key="4">
    <source>
        <dbReference type="Proteomes" id="UP000239899"/>
    </source>
</evidence>
<comment type="caution">
    <text evidence="3">The sequence shown here is derived from an EMBL/GenBank/DDBJ whole genome shotgun (WGS) entry which is preliminary data.</text>
</comment>
<feature type="compositionally biased region" description="Low complexity" evidence="1">
    <location>
        <begin position="79"/>
        <end position="89"/>
    </location>
</feature>
<keyword evidence="4" id="KW-1185">Reference proteome</keyword>
<dbReference type="AlphaFoldDB" id="A0A2P6TQN0"/>
<gene>
    <name evidence="3" type="ORF">C2E21_4905</name>
</gene>
<sequence length="975" mass="102378">MAAAGLCCSHQARPGPLGRLSRQQASRGAATVERRTARLPLCRAQAGPSRPFGGLPDGAGRQQPAPSQALAANAHVGTPAEQQAGEAPPVAEQAAALRALLQQLGRAAMYADKTAILLGLPAVRAFFSSTREGRLVAQELDDLPPKDAYCLAALPAIYQGHVLSLIPTGVPVSPALAKLGAALARVEDFYDSLGGLVGYQLQCLELLAAGGSPHGAGSSSLDSTSSSSSGGSIEESLCSTDDAWPAAALGQGALGSSGSDTEFLVPVGLDLASPAQQREAAAAVAAGIAALPALAEIYPLGGAGDRLGLQCEQTGESLPTAVLQYCGRSLLENLLRDLQAREYLYWKLHGAQHTTPVAIMTSAAKGNHWRVEQLFEQADWFGRGASSFRLFQQPLVPMVGAQDGRWLLQNPLQVMMKPGGHGVIWKLMIDAGVFDWLGAQGRQAAIVRQISNPMAGTDNTLLALAGAGFPGRRSFGFASCERAVGAAEGMNVLAKEQCPVPSSSSSSSSNDSRNNSSSSSQWRYRVTNVEYTEFERLGMADASIDEASTQSVFPANTNVLYVGLQAVERAVRGSMAAGSTDAVLPGMILNTAKTVTFADPLAGGAQRSVPAGRLECTMQNLADCLAQSFESPLESCEERAGLDTFLVYNQRRKVTSSAKRKLKPGSTRISQTPNGSFYDLQAGDGERRNAADVLANYCGMAVPELGSVSKYLEAGPGFVFLAHPALGPLWQVVGQKIRGGSLAPHSELQLEVAEVCLRDVHVQGSLLVHADAALGHIEQRPAPRGSSAASSRPLLDRLFTAGSGSQAGAMPPGASSSEGSSSSSSSAESGGGGGYSQPCDFSAPPSCEGGAMEARLVFSQRCGRLRLHNVRVANRGVDWGHADNVWWRHSLVRHEACRVLLRGMSEFEARDVTLPGDLTFEVPDGHRMLVTAGPDGAPHVQLQPLSHPSWQWQYRMGSGGEVQLELLEIESAADA</sequence>
<dbReference type="InterPro" id="IPR039741">
    <property type="entry name" value="UDP-sugar_pyrophosphorylase"/>
</dbReference>
<dbReference type="InterPro" id="IPR057388">
    <property type="entry name" value="Hexapep_UGP3_C"/>
</dbReference>
<organism evidence="3 4">
    <name type="scientific">Chlorella sorokiniana</name>
    <name type="common">Freshwater green alga</name>
    <dbReference type="NCBI Taxonomy" id="3076"/>
    <lineage>
        <taxon>Eukaryota</taxon>
        <taxon>Viridiplantae</taxon>
        <taxon>Chlorophyta</taxon>
        <taxon>core chlorophytes</taxon>
        <taxon>Trebouxiophyceae</taxon>
        <taxon>Chlorellales</taxon>
        <taxon>Chlorellaceae</taxon>
        <taxon>Chlorella clade</taxon>
        <taxon>Chlorella</taxon>
    </lineage>
</organism>
<reference evidence="3 4" key="1">
    <citation type="journal article" date="2018" name="Plant J.">
        <title>Genome sequences of Chlorella sorokiniana UTEX 1602 and Micractinium conductrix SAG 241.80: implications to maltose excretion by a green alga.</title>
        <authorList>
            <person name="Arriola M.B."/>
            <person name="Velmurugan N."/>
            <person name="Zhang Y."/>
            <person name="Plunkett M.H."/>
            <person name="Hondzo H."/>
            <person name="Barney B.M."/>
        </authorList>
    </citation>
    <scope>NUCLEOTIDE SEQUENCE [LARGE SCALE GENOMIC DNA]</scope>
    <source>
        <strain evidence="4">UTEX 1602</strain>
    </source>
</reference>
<feature type="domain" description="UGP3-like C-terminal hexapeptide repeats" evidence="2">
    <location>
        <begin position="853"/>
        <end position="966"/>
    </location>
</feature>
<protein>
    <submittedName>
        <fullName evidence="3">Nucleotide-diphospho-sugar transferase</fullName>
    </submittedName>
</protein>
<keyword evidence="3" id="KW-0808">Transferase</keyword>
<feature type="compositionally biased region" description="Low complexity" evidence="1">
    <location>
        <begin position="502"/>
        <end position="519"/>
    </location>
</feature>
<feature type="domain" description="UGP3-like C-terminal hexapeptide repeats" evidence="2">
    <location>
        <begin position="737"/>
        <end position="781"/>
    </location>
</feature>
<proteinExistence type="predicted"/>
<dbReference type="Pfam" id="PF25441">
    <property type="entry name" value="Hexapep_UGP3_C"/>
    <property type="match status" value="2"/>
</dbReference>
<dbReference type="Proteomes" id="UP000239899">
    <property type="component" value="Unassembled WGS sequence"/>
</dbReference>
<dbReference type="Gene3D" id="3.90.550.10">
    <property type="entry name" value="Spore Coat Polysaccharide Biosynthesis Protein SpsA, Chain A"/>
    <property type="match status" value="1"/>
</dbReference>
<feature type="compositionally biased region" description="Low complexity" evidence="1">
    <location>
        <begin position="802"/>
        <end position="828"/>
    </location>
</feature>
<dbReference type="InterPro" id="IPR029044">
    <property type="entry name" value="Nucleotide-diphossugar_trans"/>
</dbReference>